<dbReference type="OrthoDB" id="4010196at2759"/>
<dbReference type="AlphaFoldDB" id="A0A0L0P245"/>
<feature type="coiled-coil region" evidence="1">
    <location>
        <begin position="67"/>
        <end position="101"/>
    </location>
</feature>
<comment type="caution">
    <text evidence="3">The sequence shown here is derived from an EMBL/GenBank/DDBJ whole genome shotgun (WGS) entry which is preliminary data.</text>
</comment>
<dbReference type="Proteomes" id="UP000037122">
    <property type="component" value="Unassembled WGS sequence"/>
</dbReference>
<sequence>MNKFLIRYSQMRAPRLLRSYSTVRFNENFNQQAPDPKPKISQFKYPLYHTFLLASTAYMGFHVVWYHLEYKEVEKDLKEKAERLENEMQKALDEVRTEVVDSKPKRSWLTFWRNS</sequence>
<feature type="transmembrane region" description="Helical" evidence="2">
    <location>
        <begin position="47"/>
        <end position="68"/>
    </location>
</feature>
<keyword evidence="2" id="KW-1133">Transmembrane helix</keyword>
<dbReference type="VEuPathDB" id="FungiDB:CJJ07_001588"/>
<keyword evidence="2" id="KW-0812">Transmembrane</keyword>
<name>A0A0L0P245_CANAR</name>
<dbReference type="VEuPathDB" id="FungiDB:B9J08_000295"/>
<gene>
    <name evidence="3" type="ORF">QG37_02489</name>
</gene>
<accession>A0A0L0P245</accession>
<keyword evidence="2" id="KW-0472">Membrane</keyword>
<evidence type="ECO:0000256" key="1">
    <source>
        <dbReference type="SAM" id="Coils"/>
    </source>
</evidence>
<organism evidence="3 4">
    <name type="scientific">Candidozyma auris</name>
    <name type="common">Yeast</name>
    <name type="synonym">Candida auris</name>
    <dbReference type="NCBI Taxonomy" id="498019"/>
    <lineage>
        <taxon>Eukaryota</taxon>
        <taxon>Fungi</taxon>
        <taxon>Dikarya</taxon>
        <taxon>Ascomycota</taxon>
        <taxon>Saccharomycotina</taxon>
        <taxon>Pichiomycetes</taxon>
        <taxon>Metschnikowiaceae</taxon>
        <taxon>Candidozyma</taxon>
    </lineage>
</organism>
<reference evidence="4" key="1">
    <citation type="journal article" date="2015" name="BMC Genomics">
        <title>Draft genome of a commonly misdiagnosed multidrug resistant pathogen Candida auris.</title>
        <authorList>
            <person name="Chatterjee S."/>
            <person name="Alampalli S.V."/>
            <person name="Nageshan R.K."/>
            <person name="Chettiar S.T."/>
            <person name="Joshi S."/>
            <person name="Tatu U.S."/>
        </authorList>
    </citation>
    <scope>NUCLEOTIDE SEQUENCE [LARGE SCALE GENOMIC DNA]</scope>
    <source>
        <strain evidence="4">6684</strain>
    </source>
</reference>
<proteinExistence type="predicted"/>
<protein>
    <submittedName>
        <fullName evidence="3">Uncharacterized protein</fullName>
    </submittedName>
</protein>
<dbReference type="VEuPathDB" id="FungiDB:CJI97_000296"/>
<evidence type="ECO:0000313" key="4">
    <source>
        <dbReference type="Proteomes" id="UP000037122"/>
    </source>
</evidence>
<evidence type="ECO:0000256" key="2">
    <source>
        <dbReference type="SAM" id="Phobius"/>
    </source>
</evidence>
<dbReference type="EMBL" id="LGST01000018">
    <property type="protein sequence ID" value="KNE00458.1"/>
    <property type="molecule type" value="Genomic_DNA"/>
</dbReference>
<evidence type="ECO:0000313" key="3">
    <source>
        <dbReference type="EMBL" id="KNE00458.1"/>
    </source>
</evidence>
<dbReference type="VEuPathDB" id="FungiDB:QG37_02489"/>
<keyword evidence="1" id="KW-0175">Coiled coil</keyword>